<reference evidence="6 7" key="1">
    <citation type="submission" date="2019-02" db="EMBL/GenBank/DDBJ databases">
        <title>Draft Genome Sequence of the Prevotella sp. BCRC 81118, Isolated from Human Feces.</title>
        <authorList>
            <person name="Huang C.-H."/>
        </authorList>
    </citation>
    <scope>NUCLEOTIDE SEQUENCE [LARGE SCALE GENOMIC DNA]</scope>
    <source>
        <strain evidence="6 7">BCRC 81118</strain>
    </source>
</reference>
<dbReference type="GO" id="GO:0006310">
    <property type="term" value="P:DNA recombination"/>
    <property type="evidence" value="ECO:0007669"/>
    <property type="project" value="UniProtKB-UniRule"/>
</dbReference>
<keyword evidence="1 4" id="KW-0227">DNA damage</keyword>
<dbReference type="PANTHER" id="PTHR33991">
    <property type="entry name" value="DNA REPAIR PROTEIN RECO"/>
    <property type="match status" value="1"/>
</dbReference>
<feature type="domain" description="DNA replication/recombination mediator RecO N-terminal" evidence="5">
    <location>
        <begin position="2"/>
        <end position="79"/>
    </location>
</feature>
<proteinExistence type="inferred from homology"/>
<dbReference type="HAMAP" id="MF_00201">
    <property type="entry name" value="RecO"/>
    <property type="match status" value="1"/>
</dbReference>
<dbReference type="SUPFAM" id="SSF57863">
    <property type="entry name" value="ArfGap/RecO-like zinc finger"/>
    <property type="match status" value="1"/>
</dbReference>
<sequence length="242" mass="28592">MMEKTRAIVLHSIKYGESQFIVDFLTESRGRVSFLVKIPKSSKSNSKRQYFQPLTLVTLEFDFRANQNLQRIKNIGILYPYEDIPFSPIKISVSLFLAEFLLYATKLEQKNLPLFYFVYDSLVWFDGAHEGIANFHLLFLMRLSFYMGIGPNLSEGLEQSKYFDLDEGKFVPFVPAHSHYLSESDSFHLLQMFRLDYKTMHLYKMSRQERNHSVEVMIEYYRLHIPGFPELKSLSVLQELFY</sequence>
<keyword evidence="7" id="KW-1185">Reference proteome</keyword>
<dbReference type="NCBIfam" id="TIGR00613">
    <property type="entry name" value="reco"/>
    <property type="match status" value="1"/>
</dbReference>
<dbReference type="PANTHER" id="PTHR33991:SF1">
    <property type="entry name" value="DNA REPAIR PROTEIN RECO"/>
    <property type="match status" value="1"/>
</dbReference>
<evidence type="ECO:0000256" key="4">
    <source>
        <dbReference type="HAMAP-Rule" id="MF_00201"/>
    </source>
</evidence>
<evidence type="ECO:0000256" key="3">
    <source>
        <dbReference type="ARBA" id="ARBA00023204"/>
    </source>
</evidence>
<dbReference type="Pfam" id="PF02565">
    <property type="entry name" value="RecO_C"/>
    <property type="match status" value="1"/>
</dbReference>
<evidence type="ECO:0000313" key="7">
    <source>
        <dbReference type="Proteomes" id="UP000297872"/>
    </source>
</evidence>
<evidence type="ECO:0000256" key="1">
    <source>
        <dbReference type="ARBA" id="ARBA00022763"/>
    </source>
</evidence>
<evidence type="ECO:0000259" key="5">
    <source>
        <dbReference type="Pfam" id="PF11967"/>
    </source>
</evidence>
<dbReference type="EMBL" id="SGVY01000012">
    <property type="protein sequence ID" value="TFH82541.1"/>
    <property type="molecule type" value="Genomic_DNA"/>
</dbReference>
<dbReference type="Proteomes" id="UP000297872">
    <property type="component" value="Unassembled WGS sequence"/>
</dbReference>
<dbReference type="OrthoDB" id="9789152at2"/>
<dbReference type="Pfam" id="PF11967">
    <property type="entry name" value="RecO_N"/>
    <property type="match status" value="1"/>
</dbReference>
<organism evidence="6 7">
    <name type="scientific">Segatella hominis</name>
    <dbReference type="NCBI Taxonomy" id="2518605"/>
    <lineage>
        <taxon>Bacteria</taxon>
        <taxon>Pseudomonadati</taxon>
        <taxon>Bacteroidota</taxon>
        <taxon>Bacteroidia</taxon>
        <taxon>Bacteroidales</taxon>
        <taxon>Prevotellaceae</taxon>
        <taxon>Segatella</taxon>
    </lineage>
</organism>
<evidence type="ECO:0000256" key="2">
    <source>
        <dbReference type="ARBA" id="ARBA00023172"/>
    </source>
</evidence>
<keyword evidence="3 4" id="KW-0234">DNA repair</keyword>
<dbReference type="InterPro" id="IPR037278">
    <property type="entry name" value="ARFGAP/RecO"/>
</dbReference>
<dbReference type="InterPro" id="IPR012340">
    <property type="entry name" value="NA-bd_OB-fold"/>
</dbReference>
<name>A0A4Y8VQH6_9BACT</name>
<comment type="similarity">
    <text evidence="4">Belongs to the RecO family.</text>
</comment>
<dbReference type="GeneID" id="302994912"/>
<gene>
    <name evidence="4 6" type="primary">recO</name>
    <name evidence="6" type="ORF">EXN75_06330</name>
</gene>
<accession>A0A4Y8VQH6</accession>
<dbReference type="GO" id="GO:0006302">
    <property type="term" value="P:double-strand break repair"/>
    <property type="evidence" value="ECO:0007669"/>
    <property type="project" value="TreeGrafter"/>
</dbReference>
<dbReference type="Gene3D" id="2.40.50.140">
    <property type="entry name" value="Nucleic acid-binding proteins"/>
    <property type="match status" value="1"/>
</dbReference>
<evidence type="ECO:0000313" key="6">
    <source>
        <dbReference type="EMBL" id="TFH82541.1"/>
    </source>
</evidence>
<dbReference type="SUPFAM" id="SSF50249">
    <property type="entry name" value="Nucleic acid-binding proteins"/>
    <property type="match status" value="1"/>
</dbReference>
<comment type="caution">
    <text evidence="6">The sequence shown here is derived from an EMBL/GenBank/DDBJ whole genome shotgun (WGS) entry which is preliminary data.</text>
</comment>
<dbReference type="RefSeq" id="WP_134843185.1">
    <property type="nucleotide sequence ID" value="NZ_DAWCZC010000018.1"/>
</dbReference>
<dbReference type="GO" id="GO:0043590">
    <property type="term" value="C:bacterial nucleoid"/>
    <property type="evidence" value="ECO:0007669"/>
    <property type="project" value="TreeGrafter"/>
</dbReference>
<dbReference type="AlphaFoldDB" id="A0A4Y8VQH6"/>
<dbReference type="InterPro" id="IPR003717">
    <property type="entry name" value="RecO"/>
</dbReference>
<keyword evidence="2 4" id="KW-0233">DNA recombination</keyword>
<comment type="function">
    <text evidence="4">Involved in DNA repair and RecF pathway recombination.</text>
</comment>
<dbReference type="InterPro" id="IPR022572">
    <property type="entry name" value="DNA_rep/recomb_RecO_N"/>
</dbReference>
<protein>
    <recommendedName>
        <fullName evidence="4">DNA repair protein RecO</fullName>
    </recommendedName>
    <alternativeName>
        <fullName evidence="4">Recombination protein O</fullName>
    </alternativeName>
</protein>